<dbReference type="AlphaFoldDB" id="A0A9N9LGI9"/>
<name>A0A9N9LGI9_9HELO</name>
<evidence type="ECO:0000256" key="1">
    <source>
        <dbReference type="SAM" id="MobiDB-lite"/>
    </source>
</evidence>
<dbReference type="Proteomes" id="UP000701801">
    <property type="component" value="Unassembled WGS sequence"/>
</dbReference>
<proteinExistence type="predicted"/>
<feature type="region of interest" description="Disordered" evidence="1">
    <location>
        <begin position="42"/>
        <end position="64"/>
    </location>
</feature>
<evidence type="ECO:0000313" key="2">
    <source>
        <dbReference type="EMBL" id="CAG8971919.1"/>
    </source>
</evidence>
<evidence type="ECO:0000313" key="3">
    <source>
        <dbReference type="Proteomes" id="UP000701801"/>
    </source>
</evidence>
<organism evidence="2 3">
    <name type="scientific">Hymenoscyphus albidus</name>
    <dbReference type="NCBI Taxonomy" id="595503"/>
    <lineage>
        <taxon>Eukaryota</taxon>
        <taxon>Fungi</taxon>
        <taxon>Dikarya</taxon>
        <taxon>Ascomycota</taxon>
        <taxon>Pezizomycotina</taxon>
        <taxon>Leotiomycetes</taxon>
        <taxon>Helotiales</taxon>
        <taxon>Helotiaceae</taxon>
        <taxon>Hymenoscyphus</taxon>
    </lineage>
</organism>
<accession>A0A9N9LGI9</accession>
<feature type="compositionally biased region" description="Basic and acidic residues" evidence="1">
    <location>
        <begin position="42"/>
        <end position="51"/>
    </location>
</feature>
<dbReference type="OrthoDB" id="10380582at2759"/>
<protein>
    <submittedName>
        <fullName evidence="2">Uncharacterized protein</fullName>
    </submittedName>
</protein>
<gene>
    <name evidence="2" type="ORF">HYALB_00003253</name>
</gene>
<keyword evidence="3" id="KW-1185">Reference proteome</keyword>
<sequence>MIRPDNYYAWYRMADVTWAAQHQRNCDIDQRLGVVGGAVEERLEDKRKTSSPDDSTGPASHEKEEVEATYSLLGHFFWSGGPLAEGGFFGVIFASRESSASDTNEKEMVAAVMAEAEAEAEAAQQRTNREIGHRFDRIFDSIDELDSIEKRPDSIDNTDERLDSLEKATRITQEGLLDLAERVRDAEDRLDAMHKPQVAADSGLSGWFKSMMWKSPTG</sequence>
<comment type="caution">
    <text evidence="2">The sequence shown here is derived from an EMBL/GenBank/DDBJ whole genome shotgun (WGS) entry which is preliminary data.</text>
</comment>
<reference evidence="2" key="1">
    <citation type="submission" date="2021-07" db="EMBL/GenBank/DDBJ databases">
        <authorList>
            <person name="Durling M."/>
        </authorList>
    </citation>
    <scope>NUCLEOTIDE SEQUENCE</scope>
</reference>
<dbReference type="EMBL" id="CAJVRM010000031">
    <property type="protein sequence ID" value="CAG8971919.1"/>
    <property type="molecule type" value="Genomic_DNA"/>
</dbReference>